<evidence type="ECO:0000256" key="1">
    <source>
        <dbReference type="SAM" id="Coils"/>
    </source>
</evidence>
<dbReference type="AlphaFoldDB" id="A0A7W7KRB8"/>
<name>A0A7W7KRB8_PSENT</name>
<keyword evidence="1" id="KW-0175">Coiled coil</keyword>
<dbReference type="Proteomes" id="UP000566995">
    <property type="component" value="Unassembled WGS sequence"/>
</dbReference>
<reference evidence="2 3" key="1">
    <citation type="submission" date="2020-08" db="EMBL/GenBank/DDBJ databases">
        <title>Functional genomics of gut bacteria from endangered species of beetles.</title>
        <authorList>
            <person name="Carlos-Shanley C."/>
        </authorList>
    </citation>
    <scope>NUCLEOTIDE SEQUENCE [LARGE SCALE GENOMIC DNA]</scope>
    <source>
        <strain evidence="2 3">S00179</strain>
    </source>
</reference>
<comment type="caution">
    <text evidence="2">The sequence shown here is derived from an EMBL/GenBank/DDBJ whole genome shotgun (WGS) entry which is preliminary data.</text>
</comment>
<accession>A0A7W7KRB8</accession>
<evidence type="ECO:0000313" key="2">
    <source>
        <dbReference type="EMBL" id="MBB4866823.1"/>
    </source>
</evidence>
<evidence type="ECO:0000313" key="3">
    <source>
        <dbReference type="Proteomes" id="UP000566995"/>
    </source>
</evidence>
<organism evidence="2 3">
    <name type="scientific">Pseudomonas nitroreducens</name>
    <dbReference type="NCBI Taxonomy" id="46680"/>
    <lineage>
        <taxon>Bacteria</taxon>
        <taxon>Pseudomonadati</taxon>
        <taxon>Pseudomonadota</taxon>
        <taxon>Gammaproteobacteria</taxon>
        <taxon>Pseudomonadales</taxon>
        <taxon>Pseudomonadaceae</taxon>
        <taxon>Pseudomonas</taxon>
    </lineage>
</organism>
<protein>
    <submittedName>
        <fullName evidence="2">Uncharacterized protein</fullName>
    </submittedName>
</protein>
<feature type="coiled-coil region" evidence="1">
    <location>
        <begin position="480"/>
        <end position="510"/>
    </location>
</feature>
<dbReference type="RefSeq" id="WP_184595699.1">
    <property type="nucleotide sequence ID" value="NZ_JACHLI010000032.1"/>
</dbReference>
<sequence length="696" mass="77805">MGEVVQITGTLQDAFDDFFSASPNRPKPYRYLPDRFLNKETFEKLMVMLLPNGVKPKQYEKMLRDFLSIVAPNREAIRSVPVVTLFQTAYYCHETREKFYDHVGVSYGQDSPLVLEERLPSLCEKLNTVVPDSLCDLPEPLLKVGGNLADGGMYILSNNTAESDYKALSRTARDYVDLAVNLILSNSGRPTFIKRYFEAFPWLRDSQSTFYKAVCAYLDEYGDAFLNDDDTPTFQGIVTEWTGFLADQAVGIEKNYSSRVTKVAQIYQAFHTMASGAYGPINAFDAAIREDAKEIIAAVESIAEAMKPAEKYIKNRSLADVAANAKELFSYSFSGVRITEDFVVKVVEYSKTRRASLTTVKSLASAAIDRANKIGSLTSRISETVNSGDLEGLSKLAEWSTEISEHATHFSGEVDGIFVAFDAQLADFKKIIEIKEAQLAQESSVVTLQGEVGTAGQAVRDLEERLSKSQDETIGLGIRLAEAELEVKRLAEHNDELAHAELEKDEQIGELKQEVHNLKVVVESYSSQRPTDSAFANLPVDDKTVLRMMRGEELKPVEILRVFEVIAPDRVVILPSAYESADDAEDFRNTKRLSSLLESLIYPYLEAFREGKQDSEARHLLNGKYGAKESTTVENNKRLRSLREFDYNGETVYFDSHVSAGGSYGTANMCRIHFKVIDRKIVIAWCGEHLEVAGTN</sequence>
<proteinExistence type="predicted"/>
<gene>
    <name evidence="2" type="ORF">HNP46_005730</name>
</gene>
<dbReference type="EMBL" id="JACHLI010000032">
    <property type="protein sequence ID" value="MBB4866823.1"/>
    <property type="molecule type" value="Genomic_DNA"/>
</dbReference>